<dbReference type="Gene3D" id="1.20.1110.10">
    <property type="entry name" value="Calcium-transporting ATPase, transmembrane domain"/>
    <property type="match status" value="1"/>
</dbReference>
<dbReference type="GO" id="GO:0005886">
    <property type="term" value="C:plasma membrane"/>
    <property type="evidence" value="ECO:0007669"/>
    <property type="project" value="TreeGrafter"/>
</dbReference>
<protein>
    <submittedName>
        <fullName evidence="3">Uncharacterized protein</fullName>
    </submittedName>
</protein>
<evidence type="ECO:0000313" key="4">
    <source>
        <dbReference type="Proteomes" id="UP000585474"/>
    </source>
</evidence>
<feature type="transmembrane region" description="Helical" evidence="2">
    <location>
        <begin position="23"/>
        <end position="45"/>
    </location>
</feature>
<sequence>MSSINCDGDNSTPLIARVHELTYYARFISVTMALLYLGITFAQYFSRKTTDEYGNMEFRGVNPSSLDIAYIISRIILVVNFIIPAMNTDSFQWVVNIALAHAVKRLMACKVMVLKLCAFENINVVLFNIWKLQIRRRKEAWFFLRNKADNTSHIHLKGNAEDILAMCLSYYEASGSINHLDVGERIKLDHIIQGMTFSTKLQCLAFAHAQVTQDLWEDGLSRNEVGIWNGSINMG</sequence>
<keyword evidence="2" id="KW-1133">Transmembrane helix</keyword>
<comment type="caution">
    <text evidence="3">The sequence shown here is derived from an EMBL/GenBank/DDBJ whole genome shotgun (WGS) entry which is preliminary data.</text>
</comment>
<dbReference type="SUPFAM" id="SSF81660">
    <property type="entry name" value="Metal cation-transporting ATPase, ATP-binding domain N"/>
    <property type="match status" value="1"/>
</dbReference>
<accession>A0A7J0GTR3</accession>
<dbReference type="Gene3D" id="3.40.1110.10">
    <property type="entry name" value="Calcium-transporting ATPase, cytoplasmic domain N"/>
    <property type="match status" value="1"/>
</dbReference>
<proteinExistence type="predicted"/>
<dbReference type="AlphaFoldDB" id="A0A7J0GTR3"/>
<reference evidence="3 4" key="1">
    <citation type="submission" date="2019-07" db="EMBL/GenBank/DDBJ databases">
        <title>De Novo Assembly of kiwifruit Actinidia rufa.</title>
        <authorList>
            <person name="Sugita-Konishi S."/>
            <person name="Sato K."/>
            <person name="Mori E."/>
            <person name="Abe Y."/>
            <person name="Kisaki G."/>
            <person name="Hamano K."/>
            <person name="Suezawa K."/>
            <person name="Otani M."/>
            <person name="Fukuda T."/>
            <person name="Manabe T."/>
            <person name="Gomi K."/>
            <person name="Tabuchi M."/>
            <person name="Akimitsu K."/>
            <person name="Kataoka I."/>
        </authorList>
    </citation>
    <scope>NUCLEOTIDE SEQUENCE [LARGE SCALE GENOMIC DNA]</scope>
    <source>
        <strain evidence="4">cv. Fuchu</strain>
    </source>
</reference>
<evidence type="ECO:0000256" key="1">
    <source>
        <dbReference type="ARBA" id="ARBA00022842"/>
    </source>
</evidence>
<evidence type="ECO:0000313" key="3">
    <source>
        <dbReference type="EMBL" id="GFZ14176.1"/>
    </source>
</evidence>
<dbReference type="InterPro" id="IPR023299">
    <property type="entry name" value="ATPase_P-typ_cyto_dom_N"/>
</dbReference>
<gene>
    <name evidence="3" type="ORF">Acr_24g0003660</name>
</gene>
<dbReference type="PANTHER" id="PTHR24093">
    <property type="entry name" value="CATION TRANSPORTING ATPASE"/>
    <property type="match status" value="1"/>
</dbReference>
<feature type="transmembrane region" description="Helical" evidence="2">
    <location>
        <begin position="112"/>
        <end position="130"/>
    </location>
</feature>
<name>A0A7J0GTR3_9ERIC</name>
<organism evidence="3 4">
    <name type="scientific">Actinidia rufa</name>
    <dbReference type="NCBI Taxonomy" id="165716"/>
    <lineage>
        <taxon>Eukaryota</taxon>
        <taxon>Viridiplantae</taxon>
        <taxon>Streptophyta</taxon>
        <taxon>Embryophyta</taxon>
        <taxon>Tracheophyta</taxon>
        <taxon>Spermatophyta</taxon>
        <taxon>Magnoliopsida</taxon>
        <taxon>eudicotyledons</taxon>
        <taxon>Gunneridae</taxon>
        <taxon>Pentapetalae</taxon>
        <taxon>asterids</taxon>
        <taxon>Ericales</taxon>
        <taxon>Actinidiaceae</taxon>
        <taxon>Actinidia</taxon>
    </lineage>
</organism>
<dbReference type="Proteomes" id="UP000585474">
    <property type="component" value="Unassembled WGS sequence"/>
</dbReference>
<dbReference type="PANTHER" id="PTHR24093:SF434">
    <property type="entry name" value="CALCIUM-TRANSPORTING ATPASE 13, PLASMA MEMBRANE-TYPE-RELATED"/>
    <property type="match status" value="1"/>
</dbReference>
<keyword evidence="2" id="KW-0812">Transmembrane</keyword>
<keyword evidence="2" id="KW-0472">Membrane</keyword>
<dbReference type="GO" id="GO:0000166">
    <property type="term" value="F:nucleotide binding"/>
    <property type="evidence" value="ECO:0007669"/>
    <property type="project" value="InterPro"/>
</dbReference>
<dbReference type="EMBL" id="BJWL01000024">
    <property type="protein sequence ID" value="GFZ14176.1"/>
    <property type="molecule type" value="Genomic_DNA"/>
</dbReference>
<keyword evidence="4" id="KW-1185">Reference proteome</keyword>
<keyword evidence="1" id="KW-0460">Magnesium</keyword>
<feature type="transmembrane region" description="Helical" evidence="2">
    <location>
        <begin position="66"/>
        <end position="86"/>
    </location>
</feature>
<dbReference type="OrthoDB" id="3352408at2759"/>
<dbReference type="GO" id="GO:0005388">
    <property type="term" value="F:P-type calcium transporter activity"/>
    <property type="evidence" value="ECO:0007669"/>
    <property type="project" value="TreeGrafter"/>
</dbReference>
<evidence type="ECO:0000256" key="2">
    <source>
        <dbReference type="SAM" id="Phobius"/>
    </source>
</evidence>